<reference evidence="2" key="1">
    <citation type="journal article" date="2020" name="Nature">
        <title>Giant virus diversity and host interactions through global metagenomics.</title>
        <authorList>
            <person name="Schulz F."/>
            <person name="Roux S."/>
            <person name="Paez-Espino D."/>
            <person name="Jungbluth S."/>
            <person name="Walsh D.A."/>
            <person name="Denef V.J."/>
            <person name="McMahon K.D."/>
            <person name="Konstantinidis K.T."/>
            <person name="Eloe-Fadrosh E.A."/>
            <person name="Kyrpides N.C."/>
            <person name="Woyke T."/>
        </authorList>
    </citation>
    <scope>NUCLEOTIDE SEQUENCE</scope>
    <source>
        <strain evidence="2">GVMAG-S-1035118-87</strain>
    </source>
</reference>
<keyword evidence="1" id="KW-0812">Transmembrane</keyword>
<dbReference type="EMBL" id="MN740625">
    <property type="protein sequence ID" value="QHS78904.1"/>
    <property type="molecule type" value="Genomic_DNA"/>
</dbReference>
<dbReference type="AlphaFoldDB" id="A0A6C0AGH9"/>
<organism evidence="2">
    <name type="scientific">viral metagenome</name>
    <dbReference type="NCBI Taxonomy" id="1070528"/>
    <lineage>
        <taxon>unclassified sequences</taxon>
        <taxon>metagenomes</taxon>
        <taxon>organismal metagenomes</taxon>
    </lineage>
</organism>
<evidence type="ECO:0000256" key="1">
    <source>
        <dbReference type="SAM" id="Phobius"/>
    </source>
</evidence>
<keyword evidence="1" id="KW-1133">Transmembrane helix</keyword>
<feature type="transmembrane region" description="Helical" evidence="1">
    <location>
        <begin position="12"/>
        <end position="35"/>
    </location>
</feature>
<evidence type="ECO:0000313" key="2">
    <source>
        <dbReference type="EMBL" id="QHS78904.1"/>
    </source>
</evidence>
<keyword evidence="1" id="KW-0472">Membrane</keyword>
<proteinExistence type="predicted"/>
<sequence>MDPFRCYLFLQTMFVFLLTMITDTMMTLFILLVIWRPNKFQDYEERIHDD</sequence>
<name>A0A6C0AGH9_9ZZZZ</name>
<protein>
    <submittedName>
        <fullName evidence="2">Uncharacterized protein</fullName>
    </submittedName>
</protein>
<accession>A0A6C0AGH9</accession>